<dbReference type="Pfam" id="PF00496">
    <property type="entry name" value="SBP_bac_5"/>
    <property type="match status" value="1"/>
</dbReference>
<comment type="caution">
    <text evidence="6">The sequence shown here is derived from an EMBL/GenBank/DDBJ whole genome shotgun (WGS) entry which is preliminary data.</text>
</comment>
<gene>
    <name evidence="6" type="ORF">Q4T40_10660</name>
</gene>
<evidence type="ECO:0000313" key="6">
    <source>
        <dbReference type="EMBL" id="MDT8901705.1"/>
    </source>
</evidence>
<feature type="domain" description="Solute-binding protein family 5" evidence="5">
    <location>
        <begin position="76"/>
        <end position="455"/>
    </location>
</feature>
<dbReference type="InterPro" id="IPR000914">
    <property type="entry name" value="SBP_5_dom"/>
</dbReference>
<protein>
    <submittedName>
        <fullName evidence="6">Peptide ABC transporter substrate-binding protein</fullName>
    </submittedName>
</protein>
<evidence type="ECO:0000256" key="2">
    <source>
        <dbReference type="ARBA" id="ARBA00005695"/>
    </source>
</evidence>
<dbReference type="RefSeq" id="WP_413780209.1">
    <property type="nucleotide sequence ID" value="NZ_JAUOZS010000001.1"/>
</dbReference>
<keyword evidence="3" id="KW-0813">Transport</keyword>
<dbReference type="InterPro" id="IPR023765">
    <property type="entry name" value="SBP_5_CS"/>
</dbReference>
<evidence type="ECO:0000259" key="5">
    <source>
        <dbReference type="Pfam" id="PF00496"/>
    </source>
</evidence>
<organism evidence="6 7">
    <name type="scientific">Anaeroselena agilis</name>
    <dbReference type="NCBI Taxonomy" id="3063788"/>
    <lineage>
        <taxon>Bacteria</taxon>
        <taxon>Bacillati</taxon>
        <taxon>Bacillota</taxon>
        <taxon>Negativicutes</taxon>
        <taxon>Acetonemataceae</taxon>
        <taxon>Anaeroselena</taxon>
    </lineage>
</organism>
<dbReference type="EMBL" id="JAUOZS010000001">
    <property type="protein sequence ID" value="MDT8901705.1"/>
    <property type="molecule type" value="Genomic_DNA"/>
</dbReference>
<accession>A0ABU3NZ38</accession>
<dbReference type="CDD" id="cd08504">
    <property type="entry name" value="PBP2_OppA"/>
    <property type="match status" value="1"/>
</dbReference>
<keyword evidence="7" id="KW-1185">Reference proteome</keyword>
<keyword evidence="4" id="KW-0732">Signal</keyword>
<dbReference type="PANTHER" id="PTHR30290:SF10">
    <property type="entry name" value="PERIPLASMIC OLIGOPEPTIDE-BINDING PROTEIN-RELATED"/>
    <property type="match status" value="1"/>
</dbReference>
<evidence type="ECO:0000256" key="1">
    <source>
        <dbReference type="ARBA" id="ARBA00004193"/>
    </source>
</evidence>
<dbReference type="InterPro" id="IPR039424">
    <property type="entry name" value="SBP_5"/>
</dbReference>
<dbReference type="PROSITE" id="PS01040">
    <property type="entry name" value="SBP_BACTERIAL_5"/>
    <property type="match status" value="1"/>
</dbReference>
<name>A0ABU3NZ38_9FIRM</name>
<comment type="similarity">
    <text evidence="2">Belongs to the bacterial solute-binding protein 5 family.</text>
</comment>
<dbReference type="InterPro" id="IPR030678">
    <property type="entry name" value="Peptide/Ni-bd"/>
</dbReference>
<dbReference type="PROSITE" id="PS51257">
    <property type="entry name" value="PROKAR_LIPOPROTEIN"/>
    <property type="match status" value="1"/>
</dbReference>
<dbReference type="Gene3D" id="3.10.105.10">
    <property type="entry name" value="Dipeptide-binding Protein, Domain 3"/>
    <property type="match status" value="1"/>
</dbReference>
<evidence type="ECO:0000256" key="3">
    <source>
        <dbReference type="ARBA" id="ARBA00022448"/>
    </source>
</evidence>
<evidence type="ECO:0000256" key="4">
    <source>
        <dbReference type="ARBA" id="ARBA00022729"/>
    </source>
</evidence>
<dbReference type="Proteomes" id="UP001254848">
    <property type="component" value="Unassembled WGS sequence"/>
</dbReference>
<dbReference type="Gene3D" id="3.90.76.10">
    <property type="entry name" value="Dipeptide-binding Protein, Domain 1"/>
    <property type="match status" value="1"/>
</dbReference>
<dbReference type="Gene3D" id="3.40.190.10">
    <property type="entry name" value="Periplasmic binding protein-like II"/>
    <property type="match status" value="1"/>
</dbReference>
<dbReference type="PIRSF" id="PIRSF002741">
    <property type="entry name" value="MppA"/>
    <property type="match status" value="1"/>
</dbReference>
<evidence type="ECO:0000313" key="7">
    <source>
        <dbReference type="Proteomes" id="UP001254848"/>
    </source>
</evidence>
<sequence>MAKKTTALILAIVLAATFILSGCSWFGAKKDAKYLRYAVAAEPETLDPRKATSIPAGIIQAQLFEGLTALDAASSPVPAAAERWEISPDGLTYTFHLRKGAKWSNGEPVTAADFEYAWKSALSPELASSYAYQLFCLKNGRAYNEKKAAAAAVGVKALGDDTLEVALERPTPYFLSLVAFRTFYPVSRNAAANQRWAADAKTFVGNGPFRLTNWVHDNKMELVRNEHYWDAGKVRMDKVDIVLVDSAATRLVMFENKQLDMADSPPVSEIPRLQKEGKLKIFPFLGVSYFPFNVKKAPFNDARVRKAFTLALDRRSLVDRVARGGQTPALAFVPPGIADAGGKDFRAKGGQYFADNDTAAAKKLLAEAGYPEGKGLPPITLLYNTSESNKLIAEAVQEMWKRTLGVTVQLSNQELKVFYDNLDKHNFQVAIDSWIGDYIDPMTFLELFETANGNNSPGYANPAYDSHLTAARQTSDVTTRSEAFHAAEKILLADAVVLPVYFSTSPVMVRPNVRNQIRTVLGIVYLKQAYLE</sequence>
<comment type="subcellular location">
    <subcellularLocation>
        <location evidence="1">Cell membrane</location>
        <topology evidence="1">Lipid-anchor</topology>
    </subcellularLocation>
</comment>
<reference evidence="6 7" key="1">
    <citation type="submission" date="2023-07" db="EMBL/GenBank/DDBJ databases">
        <title>The novel representative of Negativicutes class, Anaeroselena agilis gen. nov. sp. nov.</title>
        <authorList>
            <person name="Prokofeva M.I."/>
            <person name="Elcheninov A.G."/>
            <person name="Klyukina A."/>
            <person name="Kublanov I.V."/>
            <person name="Frolov E.N."/>
            <person name="Podosokorskaya O.A."/>
        </authorList>
    </citation>
    <scope>NUCLEOTIDE SEQUENCE [LARGE SCALE GENOMIC DNA]</scope>
    <source>
        <strain evidence="6 7">4137-cl</strain>
    </source>
</reference>
<proteinExistence type="inferred from homology"/>
<dbReference type="PANTHER" id="PTHR30290">
    <property type="entry name" value="PERIPLASMIC BINDING COMPONENT OF ABC TRANSPORTER"/>
    <property type="match status" value="1"/>
</dbReference>
<dbReference type="SUPFAM" id="SSF53850">
    <property type="entry name" value="Periplasmic binding protein-like II"/>
    <property type="match status" value="1"/>
</dbReference>